<gene>
    <name evidence="2" type="ORF">IWQ62_005838</name>
</gene>
<feature type="compositionally biased region" description="Basic residues" evidence="1">
    <location>
        <begin position="139"/>
        <end position="151"/>
    </location>
</feature>
<feature type="region of interest" description="Disordered" evidence="1">
    <location>
        <begin position="107"/>
        <end position="160"/>
    </location>
</feature>
<feature type="compositionally biased region" description="Polar residues" evidence="1">
    <location>
        <begin position="81"/>
        <end position="92"/>
    </location>
</feature>
<name>A0A9W8AIY8_9FUNG</name>
<dbReference type="EMBL" id="JANBPY010002672">
    <property type="protein sequence ID" value="KAJ1954110.1"/>
    <property type="molecule type" value="Genomic_DNA"/>
</dbReference>
<dbReference type="Proteomes" id="UP001150925">
    <property type="component" value="Unassembled WGS sequence"/>
</dbReference>
<feature type="compositionally biased region" description="Basic and acidic residues" evidence="1">
    <location>
        <begin position="107"/>
        <end position="127"/>
    </location>
</feature>
<dbReference type="InterPro" id="IPR009548">
    <property type="entry name" value="Prkrip1"/>
</dbReference>
<dbReference type="Pfam" id="PF06658">
    <property type="entry name" value="DUF1168"/>
    <property type="match status" value="1"/>
</dbReference>
<evidence type="ECO:0008006" key="4">
    <source>
        <dbReference type="Google" id="ProtNLM"/>
    </source>
</evidence>
<protein>
    <recommendedName>
        <fullName evidence="4">PRKR-interacting protein 1</fullName>
    </recommendedName>
</protein>
<dbReference type="GO" id="GO:0004860">
    <property type="term" value="F:protein kinase inhibitor activity"/>
    <property type="evidence" value="ECO:0007669"/>
    <property type="project" value="TreeGrafter"/>
</dbReference>
<accession>A0A9W8AIY8</accession>
<dbReference type="GO" id="GO:0003725">
    <property type="term" value="F:double-stranded RNA binding"/>
    <property type="evidence" value="ECO:0007669"/>
    <property type="project" value="InterPro"/>
</dbReference>
<feature type="region of interest" description="Disordered" evidence="1">
    <location>
        <begin position="1"/>
        <end position="33"/>
    </location>
</feature>
<keyword evidence="3" id="KW-1185">Reference proteome</keyword>
<reference evidence="2" key="1">
    <citation type="submission" date="2022-07" db="EMBL/GenBank/DDBJ databases">
        <title>Phylogenomic reconstructions and comparative analyses of Kickxellomycotina fungi.</title>
        <authorList>
            <person name="Reynolds N.K."/>
            <person name="Stajich J.E."/>
            <person name="Barry K."/>
            <person name="Grigoriev I.V."/>
            <person name="Crous P."/>
            <person name="Smith M.E."/>
        </authorList>
    </citation>
    <scope>NUCLEOTIDE SEQUENCE</scope>
    <source>
        <strain evidence="2">RSA 1196</strain>
    </source>
</reference>
<dbReference type="PANTHER" id="PTHR13507:SF0">
    <property type="entry name" value="PRKR-INTERACTING PROTEIN 1"/>
    <property type="match status" value="1"/>
</dbReference>
<comment type="caution">
    <text evidence="2">The sequence shown here is derived from an EMBL/GenBank/DDBJ whole genome shotgun (WGS) entry which is preliminary data.</text>
</comment>
<sequence>MSSPSTKLTATAQDEPNAGAQPAKNDDGQKRVPVVHTDQLSAVARQRHQLDKLMAKANVPVSLPEVHRKQIRPPPDIVKNTPGSSAGASSSDFHVYRTYRRHETARLKQLDEEVKEEQTRQQYEQKRLATQQELEAQTAKKRAKRQRRKKSTNTNTVATK</sequence>
<dbReference type="GO" id="GO:0005730">
    <property type="term" value="C:nucleolus"/>
    <property type="evidence" value="ECO:0007669"/>
    <property type="project" value="TreeGrafter"/>
</dbReference>
<evidence type="ECO:0000256" key="1">
    <source>
        <dbReference type="SAM" id="MobiDB-lite"/>
    </source>
</evidence>
<evidence type="ECO:0000313" key="2">
    <source>
        <dbReference type="EMBL" id="KAJ1954110.1"/>
    </source>
</evidence>
<feature type="compositionally biased region" description="Polar residues" evidence="1">
    <location>
        <begin position="1"/>
        <end position="14"/>
    </location>
</feature>
<dbReference type="AlphaFoldDB" id="A0A9W8AIY8"/>
<dbReference type="OrthoDB" id="10067079at2759"/>
<dbReference type="GO" id="GO:0019901">
    <property type="term" value="F:protein kinase binding"/>
    <property type="evidence" value="ECO:0007669"/>
    <property type="project" value="TreeGrafter"/>
</dbReference>
<dbReference type="PANTHER" id="PTHR13507">
    <property type="entry name" value="PRKR-INTERACTING PROTEIN 1"/>
    <property type="match status" value="1"/>
</dbReference>
<feature type="region of interest" description="Disordered" evidence="1">
    <location>
        <begin position="64"/>
        <end position="95"/>
    </location>
</feature>
<proteinExistence type="predicted"/>
<organism evidence="2 3">
    <name type="scientific">Dispira parvispora</name>
    <dbReference type="NCBI Taxonomy" id="1520584"/>
    <lineage>
        <taxon>Eukaryota</taxon>
        <taxon>Fungi</taxon>
        <taxon>Fungi incertae sedis</taxon>
        <taxon>Zoopagomycota</taxon>
        <taxon>Kickxellomycotina</taxon>
        <taxon>Dimargaritomycetes</taxon>
        <taxon>Dimargaritales</taxon>
        <taxon>Dimargaritaceae</taxon>
        <taxon>Dispira</taxon>
    </lineage>
</organism>
<evidence type="ECO:0000313" key="3">
    <source>
        <dbReference type="Proteomes" id="UP001150925"/>
    </source>
</evidence>